<evidence type="ECO:0000313" key="2">
    <source>
        <dbReference type="Proteomes" id="UP001259587"/>
    </source>
</evidence>
<reference evidence="1" key="1">
    <citation type="submission" date="2023-07" db="EMBL/GenBank/DDBJ databases">
        <title>Sorghum-associated microbial communities from plants grown in Nebraska, USA.</title>
        <authorList>
            <person name="Schachtman D."/>
        </authorList>
    </citation>
    <scope>NUCLEOTIDE SEQUENCE</scope>
    <source>
        <strain evidence="1">BE56</strain>
    </source>
</reference>
<protein>
    <submittedName>
        <fullName evidence="1">Serine/threonine protein phosphatase 1</fullName>
        <ecNumber evidence="1">3.1.3.16</ecNumber>
    </submittedName>
</protein>
<organism evidence="1 2">
    <name type="scientific">Pseudomonas hunanensis</name>
    <dbReference type="NCBI Taxonomy" id="1247546"/>
    <lineage>
        <taxon>Bacteria</taxon>
        <taxon>Pseudomonadati</taxon>
        <taxon>Pseudomonadota</taxon>
        <taxon>Gammaproteobacteria</taxon>
        <taxon>Pseudomonadales</taxon>
        <taxon>Pseudomonadaceae</taxon>
        <taxon>Pseudomonas</taxon>
    </lineage>
</organism>
<name>A0ACC6K6Z1_9PSED</name>
<gene>
    <name evidence="1" type="ORF">J2W83_003874</name>
</gene>
<sequence length="336" mass="36957">MPHLLKLPQNRAGRDLVVGDIHFKTRELHRGLQALGFDQSVDRLIAVGDLIDRGPGILDGLKLLGEPWFFTVKGNHEQMLIDAYRANPNLPYSAHGARWWLTIDDESKAMIIDKLDSLPLVIEVETAQGVVGVVHADVPCGLTWDDFAQGIDNPQFQDVALWGRERIKKHHRGGVPGAWRVCVGHTWIPHSLRLGNVLALDVTGGGDGPLAIYSLHDDVVYVDGKASGLDQAERLAEQLEELEQSLTSLKTLAHANKLIETQIASREAEARAQHITSIWLNLADEIAGMQQFMNALHGLSLLSGERRASKLAELQARYAGTPTGDLLTRLLAPYAD</sequence>
<keyword evidence="1" id="KW-0378">Hydrolase</keyword>
<evidence type="ECO:0000313" key="1">
    <source>
        <dbReference type="EMBL" id="MDR6714253.1"/>
    </source>
</evidence>
<dbReference type="Proteomes" id="UP001259587">
    <property type="component" value="Unassembled WGS sequence"/>
</dbReference>
<dbReference type="EMBL" id="JAVDTH010000026">
    <property type="protein sequence ID" value="MDR6714253.1"/>
    <property type="molecule type" value="Genomic_DNA"/>
</dbReference>
<comment type="caution">
    <text evidence="1">The sequence shown here is derived from an EMBL/GenBank/DDBJ whole genome shotgun (WGS) entry which is preliminary data.</text>
</comment>
<keyword evidence="2" id="KW-1185">Reference proteome</keyword>
<proteinExistence type="predicted"/>
<accession>A0ACC6K6Z1</accession>
<dbReference type="EC" id="3.1.3.16" evidence="1"/>